<evidence type="ECO:0000313" key="4">
    <source>
        <dbReference type="EMBL" id="WBL78855.1"/>
    </source>
</evidence>
<evidence type="ECO:0000256" key="2">
    <source>
        <dbReference type="SAM" id="Phobius"/>
    </source>
</evidence>
<name>A0ABY7MKC8_9BRAD</name>
<dbReference type="RefSeq" id="WP_270164128.1">
    <property type="nucleotide sequence ID" value="NZ_CP089391.1"/>
</dbReference>
<protein>
    <submittedName>
        <fullName evidence="4">Peptidoglycan-binding protein</fullName>
    </submittedName>
</protein>
<dbReference type="Gene3D" id="1.10.101.10">
    <property type="entry name" value="PGBD-like superfamily/PGBD"/>
    <property type="match status" value="1"/>
</dbReference>
<sequence>MARDTSGGGTADLEREKLNADVRLRERELGIREREQQSREAEIALKEQEFARSRWSSPLVLAVIGAAIAGVFNGGVAWWNSREQQQLEGDRAKRNLESEQQKDERNAALEARKAEAARILEMIKTNDQEAAANNLKFLVEAGLVSDQSGQLGRYLAKRKPGEGPVLPLAGSKELRFSPQLGMVSGTGVYRMGDTALEIASVQTYLLKAGFYKGLPDGSFGPLTDEGVRRYETENNLPVTGLIGPRLLELARATGQLRLPQNYKDLNSDDLVTRCLYLTMALDGTDFDRVAASVDDGLFLGAGGLAASTLLSRINQAEPRTIQDIAGSMAETLLTNIQKPRPEFILWARSISAGDGNSQLKDPWQDILVRILQTDVSKRVQMDMIQERFYSRAKKLHEELKFTSERSLCMLFDFLWQSGAVRKEMIEEYKRLNVEMGDIERLGSDVVEQGRISNFFNAVVKKQTGARFPELLLPRRLVFVFGKGTADHAGDINLASNFQIELKPLER</sequence>
<keyword evidence="5" id="KW-1185">Reference proteome</keyword>
<organism evidence="4 5">
    <name type="scientific">Bradyrhizobium xenonodulans</name>
    <dbReference type="NCBI Taxonomy" id="2736875"/>
    <lineage>
        <taxon>Bacteria</taxon>
        <taxon>Pseudomonadati</taxon>
        <taxon>Pseudomonadota</taxon>
        <taxon>Alphaproteobacteria</taxon>
        <taxon>Hyphomicrobiales</taxon>
        <taxon>Nitrobacteraceae</taxon>
        <taxon>Bradyrhizobium</taxon>
    </lineage>
</organism>
<keyword evidence="2" id="KW-0812">Transmembrane</keyword>
<feature type="domain" description="Peptidoglycan binding-like" evidence="3">
    <location>
        <begin position="197"/>
        <end position="248"/>
    </location>
</feature>
<reference evidence="4" key="1">
    <citation type="submission" date="2021-12" db="EMBL/GenBank/DDBJ databases">
        <title>Bradyrhizobium xenonodulans sp. nov.</title>
        <authorList>
            <person name="Claassens R."/>
            <person name="Venter S.N."/>
            <person name="Beukes C.W."/>
            <person name="Stepkowski T."/>
            <person name="Steenkamp E.T."/>
        </authorList>
    </citation>
    <scope>NUCLEOTIDE SEQUENCE</scope>
    <source>
        <strain evidence="4">14AB</strain>
    </source>
</reference>
<dbReference type="Pfam" id="PF01471">
    <property type="entry name" value="PG_binding_1"/>
    <property type="match status" value="1"/>
</dbReference>
<dbReference type="InterPro" id="IPR036366">
    <property type="entry name" value="PGBDSf"/>
</dbReference>
<evidence type="ECO:0000313" key="5">
    <source>
        <dbReference type="Proteomes" id="UP001179614"/>
    </source>
</evidence>
<feature type="transmembrane region" description="Helical" evidence="2">
    <location>
        <begin position="59"/>
        <end position="79"/>
    </location>
</feature>
<keyword evidence="2" id="KW-0472">Membrane</keyword>
<keyword evidence="2" id="KW-1133">Transmembrane helix</keyword>
<dbReference type="EMBL" id="CP089391">
    <property type="protein sequence ID" value="WBL78855.1"/>
    <property type="molecule type" value="Genomic_DNA"/>
</dbReference>
<keyword evidence="1" id="KW-0175">Coiled coil</keyword>
<accession>A0ABY7MKC8</accession>
<proteinExistence type="predicted"/>
<dbReference type="InterPro" id="IPR036365">
    <property type="entry name" value="PGBD-like_sf"/>
</dbReference>
<dbReference type="SUPFAM" id="SSF47090">
    <property type="entry name" value="PGBD-like"/>
    <property type="match status" value="1"/>
</dbReference>
<gene>
    <name evidence="4" type="ORF">I3J27_00030</name>
</gene>
<feature type="coiled-coil region" evidence="1">
    <location>
        <begin position="82"/>
        <end position="126"/>
    </location>
</feature>
<dbReference type="InterPro" id="IPR002477">
    <property type="entry name" value="Peptidoglycan-bd-like"/>
</dbReference>
<evidence type="ECO:0000259" key="3">
    <source>
        <dbReference type="Pfam" id="PF01471"/>
    </source>
</evidence>
<dbReference type="Proteomes" id="UP001179614">
    <property type="component" value="Chromosome"/>
</dbReference>
<evidence type="ECO:0000256" key="1">
    <source>
        <dbReference type="SAM" id="Coils"/>
    </source>
</evidence>